<feature type="transmembrane region" description="Helical" evidence="1">
    <location>
        <begin position="152"/>
        <end position="178"/>
    </location>
</feature>
<keyword evidence="1" id="KW-0472">Membrane</keyword>
<dbReference type="AlphaFoldDB" id="A0A6B0V943"/>
<evidence type="ECO:0000256" key="2">
    <source>
        <dbReference type="SAM" id="SignalP"/>
    </source>
</evidence>
<accession>A0A6B0V943</accession>
<feature type="chain" id="PRO_5025542643" description="Secreted protein" evidence="2">
    <location>
        <begin position="22"/>
        <end position="317"/>
    </location>
</feature>
<keyword evidence="1" id="KW-0812">Transmembrane</keyword>
<keyword evidence="1" id="KW-1133">Transmembrane helix</keyword>
<feature type="transmembrane region" description="Helical" evidence="1">
    <location>
        <begin position="212"/>
        <end position="234"/>
    </location>
</feature>
<keyword evidence="2" id="KW-0732">Signal</keyword>
<protein>
    <recommendedName>
        <fullName evidence="4">Secreted protein</fullName>
    </recommendedName>
</protein>
<evidence type="ECO:0000313" key="3">
    <source>
        <dbReference type="EMBL" id="MXU98196.1"/>
    </source>
</evidence>
<evidence type="ECO:0008006" key="4">
    <source>
        <dbReference type="Google" id="ProtNLM"/>
    </source>
</evidence>
<organism evidence="3">
    <name type="scientific">Ixodes ricinus</name>
    <name type="common">Common tick</name>
    <name type="synonym">Acarus ricinus</name>
    <dbReference type="NCBI Taxonomy" id="34613"/>
    <lineage>
        <taxon>Eukaryota</taxon>
        <taxon>Metazoa</taxon>
        <taxon>Ecdysozoa</taxon>
        <taxon>Arthropoda</taxon>
        <taxon>Chelicerata</taxon>
        <taxon>Arachnida</taxon>
        <taxon>Acari</taxon>
        <taxon>Parasitiformes</taxon>
        <taxon>Ixodida</taxon>
        <taxon>Ixodoidea</taxon>
        <taxon>Ixodidae</taxon>
        <taxon>Ixodinae</taxon>
        <taxon>Ixodes</taxon>
    </lineage>
</organism>
<name>A0A6B0V943_IXORI</name>
<proteinExistence type="predicted"/>
<dbReference type="EMBL" id="GIFC01016113">
    <property type="protein sequence ID" value="MXU98196.1"/>
    <property type="molecule type" value="Transcribed_RNA"/>
</dbReference>
<sequence length="317" mass="34452">MTLSTHFFGRMLSMCFGPLAARLSCCDVRTGIEYKKRLSPLVPIRNIFNMSSFKLARWVIKQTENLTPPLSISSSRTLLGKAEFTCTFPKRSSRKVVREAFWCSFGRVDKLQLLLPVWTIPVIRKKVSQNKRLGESNPPLVRARHFGLCKRGYPTAVVLAGVVVATATLDAPGLLALLVREGPVAPFLTDLGVLALRSVLAFHGSVRGVPRLLLVASPFLLLLLLFFLLFVVLFRQPAAAACRRGTHTPPPRPAQLRLRGRACPALRGGGRSASAGTLLRRNCPAGTGRGTSGGQERQCCRALVREPGGGEGRGDCG</sequence>
<feature type="signal peptide" evidence="2">
    <location>
        <begin position="1"/>
        <end position="21"/>
    </location>
</feature>
<reference evidence="3" key="1">
    <citation type="submission" date="2019-12" db="EMBL/GenBank/DDBJ databases">
        <title>An insight into the sialome of adult female Ixodes ricinus ticks feeding for 6 days.</title>
        <authorList>
            <person name="Perner J."/>
            <person name="Ribeiro J.M.C."/>
        </authorList>
    </citation>
    <scope>NUCLEOTIDE SEQUENCE</scope>
    <source>
        <strain evidence="3">Semi-engorged</strain>
        <tissue evidence="3">Salivary glands</tissue>
    </source>
</reference>
<evidence type="ECO:0000256" key="1">
    <source>
        <dbReference type="SAM" id="Phobius"/>
    </source>
</evidence>